<evidence type="ECO:0000313" key="1">
    <source>
        <dbReference type="EMBL" id="GMF46822.1"/>
    </source>
</evidence>
<dbReference type="OrthoDB" id="129615at2759"/>
<dbReference type="Proteomes" id="UP001165121">
    <property type="component" value="Unassembled WGS sequence"/>
</dbReference>
<name>A0A9W6XWL7_9STRA</name>
<evidence type="ECO:0000313" key="2">
    <source>
        <dbReference type="Proteomes" id="UP001165121"/>
    </source>
</evidence>
<organism evidence="1 2">
    <name type="scientific">Phytophthora fragariaefolia</name>
    <dbReference type="NCBI Taxonomy" id="1490495"/>
    <lineage>
        <taxon>Eukaryota</taxon>
        <taxon>Sar</taxon>
        <taxon>Stramenopiles</taxon>
        <taxon>Oomycota</taxon>
        <taxon>Peronosporomycetes</taxon>
        <taxon>Peronosporales</taxon>
        <taxon>Peronosporaceae</taxon>
        <taxon>Phytophthora</taxon>
    </lineage>
</organism>
<dbReference type="AlphaFoldDB" id="A0A9W6XWL7"/>
<proteinExistence type="predicted"/>
<comment type="caution">
    <text evidence="1">The sequence shown here is derived from an EMBL/GenBank/DDBJ whole genome shotgun (WGS) entry which is preliminary data.</text>
</comment>
<sequence length="143" mass="15536">MDQINATFGPKLSKSHALRYFTSKKGSWIMWNHHLLYQMTVSEAVGGANDLVLENIDKYANPREGLQTALLTRYNPHRTDDPRQAAELAHFAQLADPGSTKDTSKVAVAAVSSTGTWNGTRQRGALLRVAKAVNASSVVGQAT</sequence>
<gene>
    <name evidence="1" type="ORF">Pfra01_001739300</name>
</gene>
<reference evidence="1" key="1">
    <citation type="submission" date="2023-04" db="EMBL/GenBank/DDBJ databases">
        <title>Phytophthora fragariaefolia NBRC 109709.</title>
        <authorList>
            <person name="Ichikawa N."/>
            <person name="Sato H."/>
            <person name="Tonouchi N."/>
        </authorList>
    </citation>
    <scope>NUCLEOTIDE SEQUENCE</scope>
    <source>
        <strain evidence="1">NBRC 109709</strain>
    </source>
</reference>
<keyword evidence="2" id="KW-1185">Reference proteome</keyword>
<accession>A0A9W6XWL7</accession>
<protein>
    <submittedName>
        <fullName evidence="1">Unnamed protein product</fullName>
    </submittedName>
</protein>
<dbReference type="EMBL" id="BSXT01002048">
    <property type="protein sequence ID" value="GMF46822.1"/>
    <property type="molecule type" value="Genomic_DNA"/>
</dbReference>